<evidence type="ECO:0000313" key="2">
    <source>
        <dbReference type="EMBL" id="SHG28760.1"/>
    </source>
</evidence>
<dbReference type="InterPro" id="IPR037401">
    <property type="entry name" value="SnoaL-like"/>
</dbReference>
<sequence length="147" mass="16573">MKDTETPSKVELLEQWFQRVWIEGDLDAVDEFFSDDAEAKGLLPEMRIGPQDYRDFVPLILALVEDLKIDLIINTEDNYWIQSLYKVTARATATSAPIVVLGQVSVKVQANKFTEAYNCFDFMGLFEQLGQLPEQSMAICLTGGTLS</sequence>
<proteinExistence type="predicted"/>
<evidence type="ECO:0000259" key="1">
    <source>
        <dbReference type="Pfam" id="PF12680"/>
    </source>
</evidence>
<evidence type="ECO:0000313" key="3">
    <source>
        <dbReference type="Proteomes" id="UP000184211"/>
    </source>
</evidence>
<dbReference type="EMBL" id="FQWM01000001">
    <property type="protein sequence ID" value="SHG28760.1"/>
    <property type="molecule type" value="Genomic_DNA"/>
</dbReference>
<dbReference type="SUPFAM" id="SSF54427">
    <property type="entry name" value="NTF2-like"/>
    <property type="match status" value="1"/>
</dbReference>
<feature type="domain" description="SnoaL-like" evidence="1">
    <location>
        <begin position="14"/>
        <end position="114"/>
    </location>
</feature>
<dbReference type="STRING" id="870908.SAMN04488044_0362"/>
<dbReference type="OrthoDB" id="7844074at2"/>
<dbReference type="Gene3D" id="3.10.450.50">
    <property type="match status" value="1"/>
</dbReference>
<name>A0A1M5ILG4_9RHOB</name>
<dbReference type="RefSeq" id="WP_072789612.1">
    <property type="nucleotide sequence ID" value="NZ_FQWM01000001.1"/>
</dbReference>
<dbReference type="InterPro" id="IPR032710">
    <property type="entry name" value="NTF2-like_dom_sf"/>
</dbReference>
<dbReference type="AlphaFoldDB" id="A0A1M5ILG4"/>
<protein>
    <submittedName>
        <fullName evidence="2">SnoaL-like polyketide cyclase</fullName>
    </submittedName>
</protein>
<keyword evidence="3" id="KW-1185">Reference proteome</keyword>
<reference evidence="3" key="1">
    <citation type="submission" date="2016-11" db="EMBL/GenBank/DDBJ databases">
        <authorList>
            <person name="Varghese N."/>
            <person name="Submissions S."/>
        </authorList>
    </citation>
    <scope>NUCLEOTIDE SEQUENCE [LARGE SCALE GENOMIC DNA]</scope>
    <source>
        <strain evidence="3">DSM 28223</strain>
    </source>
</reference>
<organism evidence="2 3">
    <name type="scientific">Cognatishimia maritima</name>
    <dbReference type="NCBI Taxonomy" id="870908"/>
    <lineage>
        <taxon>Bacteria</taxon>
        <taxon>Pseudomonadati</taxon>
        <taxon>Pseudomonadota</taxon>
        <taxon>Alphaproteobacteria</taxon>
        <taxon>Rhodobacterales</taxon>
        <taxon>Paracoccaceae</taxon>
        <taxon>Cognatishimia</taxon>
    </lineage>
</organism>
<dbReference type="Pfam" id="PF12680">
    <property type="entry name" value="SnoaL_2"/>
    <property type="match status" value="1"/>
</dbReference>
<dbReference type="Proteomes" id="UP000184211">
    <property type="component" value="Unassembled WGS sequence"/>
</dbReference>
<accession>A0A1M5ILG4</accession>
<gene>
    <name evidence="2" type="ORF">SAMN04488044_0362</name>
</gene>